<accession>A0A7C4Q5P0</accession>
<proteinExistence type="predicted"/>
<dbReference type="EMBL" id="DSXR01000128">
    <property type="protein sequence ID" value="HGS88533.1"/>
    <property type="molecule type" value="Genomic_DNA"/>
</dbReference>
<protein>
    <submittedName>
        <fullName evidence="1">DUF1684 domain-containing protein</fullName>
    </submittedName>
</protein>
<comment type="caution">
    <text evidence="1">The sequence shown here is derived from an EMBL/GenBank/DDBJ whole genome shotgun (WGS) entry which is preliminary data.</text>
</comment>
<dbReference type="Gene3D" id="6.10.250.1680">
    <property type="match status" value="1"/>
</dbReference>
<organism evidence="1">
    <name type="scientific">Bellilinea caldifistulae</name>
    <dbReference type="NCBI Taxonomy" id="360411"/>
    <lineage>
        <taxon>Bacteria</taxon>
        <taxon>Bacillati</taxon>
        <taxon>Chloroflexota</taxon>
        <taxon>Anaerolineae</taxon>
        <taxon>Anaerolineales</taxon>
        <taxon>Anaerolineaceae</taxon>
        <taxon>Bellilinea</taxon>
    </lineage>
</organism>
<reference evidence="1" key="1">
    <citation type="journal article" date="2020" name="mSystems">
        <title>Genome- and Community-Level Interaction Insights into Carbon Utilization and Element Cycling Functions of Hydrothermarchaeota in Hydrothermal Sediment.</title>
        <authorList>
            <person name="Zhou Z."/>
            <person name="Liu Y."/>
            <person name="Xu W."/>
            <person name="Pan J."/>
            <person name="Luo Z.H."/>
            <person name="Li M."/>
        </authorList>
    </citation>
    <scope>NUCLEOTIDE SEQUENCE [LARGE SCALE GENOMIC DNA]</scope>
    <source>
        <strain evidence="1">SpSt-556</strain>
    </source>
</reference>
<dbReference type="PANTHER" id="PTHR41913">
    <property type="entry name" value="DUF1684 DOMAIN-CONTAINING PROTEIN"/>
    <property type="match status" value="1"/>
</dbReference>
<evidence type="ECO:0000313" key="1">
    <source>
        <dbReference type="EMBL" id="HGS88533.1"/>
    </source>
</evidence>
<dbReference type="InterPro" id="IPR012467">
    <property type="entry name" value="DUF1684"/>
</dbReference>
<sequence>MEIVMDYQATRREKDEFFAAHPQSPLREDQKAVFQGLNYFPPNPALRFTLTLTPFAERKNVEILTNTGDVQVYARLGRFSFEVEGQKVELTLYGNQYGYFLPFVDSLAGLETYPAGRYLEPEGLGQNRFIVDFNLAYNPYCAYNDDWSCPLTPPENRLSVPIRAGEKLFHSPSNHK</sequence>
<dbReference type="PANTHER" id="PTHR41913:SF1">
    <property type="entry name" value="DUF1684 DOMAIN-CONTAINING PROTEIN"/>
    <property type="match status" value="1"/>
</dbReference>
<gene>
    <name evidence="1" type="ORF">ENT17_13095</name>
</gene>
<name>A0A7C4Q5P0_9CHLR</name>
<dbReference type="Pfam" id="PF07920">
    <property type="entry name" value="DUF1684"/>
    <property type="match status" value="1"/>
</dbReference>
<dbReference type="AlphaFoldDB" id="A0A7C4Q5P0"/>